<protein>
    <submittedName>
        <fullName evidence="1">Uncharacterized protein</fullName>
    </submittedName>
</protein>
<evidence type="ECO:0000313" key="2">
    <source>
        <dbReference type="Proteomes" id="UP000796880"/>
    </source>
</evidence>
<dbReference type="EMBL" id="VOIH02000001">
    <property type="protein sequence ID" value="KAF3456016.1"/>
    <property type="molecule type" value="Genomic_DNA"/>
</dbReference>
<reference evidence="1" key="1">
    <citation type="submission" date="2020-03" db="EMBL/GenBank/DDBJ databases">
        <title>A high-quality chromosome-level genome assembly of a woody plant with both climbing and erect habits, Rhamnella rubrinervis.</title>
        <authorList>
            <person name="Lu Z."/>
            <person name="Yang Y."/>
            <person name="Zhu X."/>
            <person name="Sun Y."/>
        </authorList>
    </citation>
    <scope>NUCLEOTIDE SEQUENCE</scope>
    <source>
        <strain evidence="1">BYM</strain>
        <tissue evidence="1">Leaf</tissue>
    </source>
</reference>
<proteinExistence type="predicted"/>
<evidence type="ECO:0000313" key="1">
    <source>
        <dbReference type="EMBL" id="KAF3456016.1"/>
    </source>
</evidence>
<dbReference type="Proteomes" id="UP000796880">
    <property type="component" value="Unassembled WGS sequence"/>
</dbReference>
<sequence>MRFKLIRVSFSESGGQKRQLVLRMVIGGVVVVVFEIDGGEMDTGVVLEGGEEGGGNIGDDPVGHTIQLFAGKKGCVIVGLDWRRRRNRKLGD</sequence>
<name>A0A8K0HN80_9ROSA</name>
<gene>
    <name evidence="1" type="ORF">FNV43_RR00659</name>
</gene>
<organism evidence="1 2">
    <name type="scientific">Rhamnella rubrinervis</name>
    <dbReference type="NCBI Taxonomy" id="2594499"/>
    <lineage>
        <taxon>Eukaryota</taxon>
        <taxon>Viridiplantae</taxon>
        <taxon>Streptophyta</taxon>
        <taxon>Embryophyta</taxon>
        <taxon>Tracheophyta</taxon>
        <taxon>Spermatophyta</taxon>
        <taxon>Magnoliopsida</taxon>
        <taxon>eudicotyledons</taxon>
        <taxon>Gunneridae</taxon>
        <taxon>Pentapetalae</taxon>
        <taxon>rosids</taxon>
        <taxon>fabids</taxon>
        <taxon>Rosales</taxon>
        <taxon>Rhamnaceae</taxon>
        <taxon>rhamnoid group</taxon>
        <taxon>Rhamneae</taxon>
        <taxon>Rhamnella</taxon>
    </lineage>
</organism>
<dbReference type="AlphaFoldDB" id="A0A8K0HN80"/>
<keyword evidence="2" id="KW-1185">Reference proteome</keyword>
<comment type="caution">
    <text evidence="1">The sequence shown here is derived from an EMBL/GenBank/DDBJ whole genome shotgun (WGS) entry which is preliminary data.</text>
</comment>
<accession>A0A8K0HN80</accession>